<gene>
    <name evidence="4" type="ORF">U9M48_034648</name>
</gene>
<keyword evidence="1" id="KW-0862">Zinc</keyword>
<protein>
    <recommendedName>
        <fullName evidence="3">CCHC-type domain-containing protein</fullName>
    </recommendedName>
</protein>
<keyword evidence="1" id="KW-0479">Metal-binding</keyword>
<dbReference type="GO" id="GO:0008270">
    <property type="term" value="F:zinc ion binding"/>
    <property type="evidence" value="ECO:0007669"/>
    <property type="project" value="UniProtKB-KW"/>
</dbReference>
<feature type="compositionally biased region" description="Acidic residues" evidence="2">
    <location>
        <begin position="27"/>
        <end position="47"/>
    </location>
</feature>
<name>A0AAQ3UA68_PASNO</name>
<reference evidence="4 5" key="1">
    <citation type="submission" date="2024-02" db="EMBL/GenBank/DDBJ databases">
        <title>High-quality chromosome-scale genome assembly of Pensacola bahiagrass (Paspalum notatum Flugge var. saurae).</title>
        <authorList>
            <person name="Vega J.M."/>
            <person name="Podio M."/>
            <person name="Orjuela J."/>
            <person name="Siena L.A."/>
            <person name="Pessino S.C."/>
            <person name="Combes M.C."/>
            <person name="Mariac C."/>
            <person name="Albertini E."/>
            <person name="Pupilli F."/>
            <person name="Ortiz J.P.A."/>
            <person name="Leblanc O."/>
        </authorList>
    </citation>
    <scope>NUCLEOTIDE SEQUENCE [LARGE SCALE GENOMIC DNA]</scope>
    <source>
        <strain evidence="4">R1</strain>
        <tissue evidence="4">Leaf</tissue>
    </source>
</reference>
<dbReference type="EMBL" id="CP144752">
    <property type="protein sequence ID" value="WVZ88095.1"/>
    <property type="molecule type" value="Genomic_DNA"/>
</dbReference>
<keyword evidence="1" id="KW-0863">Zinc-finger</keyword>
<feature type="region of interest" description="Disordered" evidence="2">
    <location>
        <begin position="11"/>
        <end position="47"/>
    </location>
</feature>
<evidence type="ECO:0000259" key="3">
    <source>
        <dbReference type="PROSITE" id="PS50158"/>
    </source>
</evidence>
<dbReference type="AlphaFoldDB" id="A0AAQ3UA68"/>
<dbReference type="GO" id="GO:0003676">
    <property type="term" value="F:nucleic acid binding"/>
    <property type="evidence" value="ECO:0007669"/>
    <property type="project" value="InterPro"/>
</dbReference>
<sequence length="300" mass="34254">MLSPFMVKRRWRRARARKEASSSSCDKEEDSDEDDQTQCSSSDDDEEEIAMLIKRMDKALKKLNFKGVPITIEDIEHNRQRKKERRGGCFGCNEKGHFMDSCPIIAKKKKNKRHKLKKKEKETRDRHKALMSIGKWVDVSSNEDHHKKHSHKPTLRKSSSISHKCLMAKDHNDELTKTIEALELKATSSNASTLAFENLKMDASTSYDLIDKPHSLLCKPVVSWGRNCGSKQACKELNMNQEEKIKEDQRGLRMIKNNGGEVKIKIKAMVQERKGSGIGVRGSLMSIDHKRGQDHGKGKT</sequence>
<dbReference type="Gene3D" id="4.10.60.10">
    <property type="entry name" value="Zinc finger, CCHC-type"/>
    <property type="match status" value="1"/>
</dbReference>
<dbReference type="PROSITE" id="PS50158">
    <property type="entry name" value="ZF_CCHC"/>
    <property type="match status" value="1"/>
</dbReference>
<evidence type="ECO:0000256" key="2">
    <source>
        <dbReference type="SAM" id="MobiDB-lite"/>
    </source>
</evidence>
<dbReference type="SUPFAM" id="SSF57756">
    <property type="entry name" value="Retrovirus zinc finger-like domains"/>
    <property type="match status" value="1"/>
</dbReference>
<dbReference type="InterPro" id="IPR036875">
    <property type="entry name" value="Znf_CCHC_sf"/>
</dbReference>
<dbReference type="InterPro" id="IPR001878">
    <property type="entry name" value="Znf_CCHC"/>
</dbReference>
<accession>A0AAQ3UA68</accession>
<evidence type="ECO:0000313" key="4">
    <source>
        <dbReference type="EMBL" id="WVZ88095.1"/>
    </source>
</evidence>
<feature type="domain" description="CCHC-type" evidence="3">
    <location>
        <begin position="89"/>
        <end position="103"/>
    </location>
</feature>
<dbReference type="Proteomes" id="UP001341281">
    <property type="component" value="Chromosome 08"/>
</dbReference>
<evidence type="ECO:0000313" key="5">
    <source>
        <dbReference type="Proteomes" id="UP001341281"/>
    </source>
</evidence>
<keyword evidence="5" id="KW-1185">Reference proteome</keyword>
<evidence type="ECO:0000256" key="1">
    <source>
        <dbReference type="PROSITE-ProRule" id="PRU00047"/>
    </source>
</evidence>
<organism evidence="4 5">
    <name type="scientific">Paspalum notatum var. saurae</name>
    <dbReference type="NCBI Taxonomy" id="547442"/>
    <lineage>
        <taxon>Eukaryota</taxon>
        <taxon>Viridiplantae</taxon>
        <taxon>Streptophyta</taxon>
        <taxon>Embryophyta</taxon>
        <taxon>Tracheophyta</taxon>
        <taxon>Spermatophyta</taxon>
        <taxon>Magnoliopsida</taxon>
        <taxon>Liliopsida</taxon>
        <taxon>Poales</taxon>
        <taxon>Poaceae</taxon>
        <taxon>PACMAD clade</taxon>
        <taxon>Panicoideae</taxon>
        <taxon>Andropogonodae</taxon>
        <taxon>Paspaleae</taxon>
        <taxon>Paspalinae</taxon>
        <taxon>Paspalum</taxon>
    </lineage>
</organism>
<proteinExistence type="predicted"/>